<dbReference type="AlphaFoldDB" id="X0UWX5"/>
<dbReference type="GO" id="GO:0003723">
    <property type="term" value="F:RNA binding"/>
    <property type="evidence" value="ECO:0007669"/>
    <property type="project" value="UniProtKB-KW"/>
</dbReference>
<accession>X0UWX5</accession>
<dbReference type="Gene3D" id="3.30.70.1170">
    <property type="entry name" value="Sun protein, domain 3"/>
    <property type="match status" value="1"/>
</dbReference>
<evidence type="ECO:0000259" key="3">
    <source>
        <dbReference type="Pfam" id="PF22458"/>
    </source>
</evidence>
<sequence length="235" mass="27615">MKSVREQVVEIIDIFYNTTLDLKTIHNNYFKQNNVNTLDRNRIVVLSKEILRWKGRIDFFLKNHLDHPINKLQPQLLVILELATYELIFDSKVPDYAAINSAVDLTKQKLNKKTSGLVNAVLRKINSADTNTKPKQIKDFEWYSFPNWLFEKWLKQFGETRTHQLCDYFNSPVPLTIRRNAFKINHDSFIEKIEDDAIKLSQTESSDCFYNVKSGGTRLLNHPLFLKGLFSFQDR</sequence>
<dbReference type="Gene3D" id="1.10.940.10">
    <property type="entry name" value="NusB-like"/>
    <property type="match status" value="1"/>
</dbReference>
<proteinExistence type="predicted"/>
<organism evidence="4">
    <name type="scientific">marine sediment metagenome</name>
    <dbReference type="NCBI Taxonomy" id="412755"/>
    <lineage>
        <taxon>unclassified sequences</taxon>
        <taxon>metagenomes</taxon>
        <taxon>ecological metagenomes</taxon>
    </lineage>
</organism>
<feature type="domain" description="NusB/RsmB/TIM44" evidence="2">
    <location>
        <begin position="7"/>
        <end position="125"/>
    </location>
</feature>
<dbReference type="InterPro" id="IPR054728">
    <property type="entry name" value="RsmB-like_ferredoxin"/>
</dbReference>
<comment type="caution">
    <text evidence="4">The sequence shown here is derived from an EMBL/GenBank/DDBJ whole genome shotgun (WGS) entry which is preliminary data.</text>
</comment>
<reference evidence="4" key="1">
    <citation type="journal article" date="2014" name="Front. Microbiol.">
        <title>High frequency of phylogenetically diverse reductive dehalogenase-homologous genes in deep subseafloor sedimentary metagenomes.</title>
        <authorList>
            <person name="Kawai M."/>
            <person name="Futagami T."/>
            <person name="Toyoda A."/>
            <person name="Takaki Y."/>
            <person name="Nishi S."/>
            <person name="Hori S."/>
            <person name="Arai W."/>
            <person name="Tsubouchi T."/>
            <person name="Morono Y."/>
            <person name="Uchiyama I."/>
            <person name="Ito T."/>
            <person name="Fujiyama A."/>
            <person name="Inagaki F."/>
            <person name="Takami H."/>
        </authorList>
    </citation>
    <scope>NUCLEOTIDE SEQUENCE</scope>
    <source>
        <strain evidence="4">Expedition CK06-06</strain>
    </source>
</reference>
<dbReference type="GO" id="GO:0006355">
    <property type="term" value="P:regulation of DNA-templated transcription"/>
    <property type="evidence" value="ECO:0007669"/>
    <property type="project" value="InterPro"/>
</dbReference>
<feature type="non-terminal residue" evidence="4">
    <location>
        <position position="235"/>
    </location>
</feature>
<gene>
    <name evidence="4" type="ORF">S01H1_32505</name>
</gene>
<dbReference type="SUPFAM" id="SSF48013">
    <property type="entry name" value="NusB-like"/>
    <property type="match status" value="1"/>
</dbReference>
<dbReference type="InterPro" id="IPR006027">
    <property type="entry name" value="NusB_RsmB_TIM44"/>
</dbReference>
<evidence type="ECO:0000256" key="1">
    <source>
        <dbReference type="ARBA" id="ARBA00022884"/>
    </source>
</evidence>
<dbReference type="SUPFAM" id="SSF53335">
    <property type="entry name" value="S-adenosyl-L-methionine-dependent methyltransferases"/>
    <property type="match status" value="1"/>
</dbReference>
<dbReference type="Pfam" id="PF01029">
    <property type="entry name" value="NusB"/>
    <property type="match status" value="1"/>
</dbReference>
<name>X0UWX5_9ZZZZ</name>
<dbReference type="Pfam" id="PF22458">
    <property type="entry name" value="RsmF-B_ferredox"/>
    <property type="match status" value="1"/>
</dbReference>
<feature type="domain" description="Ribosomal RNA small subunit methyltransferase B-like ferredoxin-like" evidence="3">
    <location>
        <begin position="145"/>
        <end position="206"/>
    </location>
</feature>
<protein>
    <submittedName>
        <fullName evidence="4">Uncharacterized protein</fullName>
    </submittedName>
</protein>
<evidence type="ECO:0000313" key="4">
    <source>
        <dbReference type="EMBL" id="GAG03692.1"/>
    </source>
</evidence>
<dbReference type="EMBL" id="BARS01020128">
    <property type="protein sequence ID" value="GAG03692.1"/>
    <property type="molecule type" value="Genomic_DNA"/>
</dbReference>
<dbReference type="InterPro" id="IPR029063">
    <property type="entry name" value="SAM-dependent_MTases_sf"/>
</dbReference>
<evidence type="ECO:0000259" key="2">
    <source>
        <dbReference type="Pfam" id="PF01029"/>
    </source>
</evidence>
<keyword evidence="1" id="KW-0694">RNA-binding</keyword>
<dbReference type="InterPro" id="IPR035926">
    <property type="entry name" value="NusB-like_sf"/>
</dbReference>